<dbReference type="PANTHER" id="PTHR43553:SF25">
    <property type="entry name" value="ABC-TYPE COBALT TRANSPORT SYSTEM, ATPASE COMPONENT"/>
    <property type="match status" value="1"/>
</dbReference>
<dbReference type="SUPFAM" id="SSF52540">
    <property type="entry name" value="P-loop containing nucleoside triphosphate hydrolases"/>
    <property type="match status" value="1"/>
</dbReference>
<feature type="domain" description="ABC transporter" evidence="10">
    <location>
        <begin position="2"/>
        <end position="234"/>
    </location>
</feature>
<dbReference type="GeneID" id="33319481"/>
<dbReference type="InterPro" id="IPR017871">
    <property type="entry name" value="ABC_transporter-like_CS"/>
</dbReference>
<dbReference type="Pfam" id="PF00005">
    <property type="entry name" value="ABC_tran"/>
    <property type="match status" value="1"/>
</dbReference>
<keyword evidence="12" id="KW-1185">Reference proteome</keyword>
<dbReference type="GO" id="GO:0005524">
    <property type="term" value="F:ATP binding"/>
    <property type="evidence" value="ECO:0007669"/>
    <property type="project" value="UniProtKB-KW"/>
</dbReference>
<evidence type="ECO:0000256" key="5">
    <source>
        <dbReference type="ARBA" id="ARBA00022741"/>
    </source>
</evidence>
<comment type="similarity">
    <text evidence="2">Belongs to the ABC transporter superfamily.</text>
</comment>
<dbReference type="CDD" id="cd03225">
    <property type="entry name" value="ABC_cobalt_CbiO_domain1"/>
    <property type="match status" value="1"/>
</dbReference>
<dbReference type="InterPro" id="IPR015856">
    <property type="entry name" value="ABC_transpr_CbiO/EcfA_su"/>
</dbReference>
<evidence type="ECO:0000256" key="2">
    <source>
        <dbReference type="ARBA" id="ARBA00005417"/>
    </source>
</evidence>
<dbReference type="Proteomes" id="UP000250179">
    <property type="component" value="Chromosome"/>
</dbReference>
<sequence>MIEFIDVSYRYPDGTEALKNVSLSIGKGVTALLGPNGSGKTTLALHMNGILKPTKGTVLVNGTDTRKAKAAELSKVVGYVFQNPERMFFEETVLREAAFGPSNLQLPREEVLERAFSALRALGLDGYEERNPLSLSGGEQKRLAIASVLAMDPEYIVVDEPLAGLDWNGRTEVIHALRELAKRGRGVVVITHDAELALELAERIVLMDKGRMVFEGSVGEFLAMDLEKYGVKTPDFLRISRELGLGSVRSVSELLELLRGRTLG</sequence>
<dbReference type="SMART" id="SM00382">
    <property type="entry name" value="AAA"/>
    <property type="match status" value="1"/>
</dbReference>
<proteinExistence type="inferred from homology"/>
<evidence type="ECO:0000256" key="1">
    <source>
        <dbReference type="ARBA" id="ARBA00004236"/>
    </source>
</evidence>
<dbReference type="InterPro" id="IPR027417">
    <property type="entry name" value="P-loop_NTPase"/>
</dbReference>
<dbReference type="RefSeq" id="WP_088857676.1">
    <property type="nucleotide sequence ID" value="NZ_CP014862.1"/>
</dbReference>
<dbReference type="InterPro" id="IPR050095">
    <property type="entry name" value="ECF_ABC_transporter_ATP-bd"/>
</dbReference>
<evidence type="ECO:0000313" key="12">
    <source>
        <dbReference type="Proteomes" id="UP000250179"/>
    </source>
</evidence>
<evidence type="ECO:0000259" key="10">
    <source>
        <dbReference type="PROSITE" id="PS50893"/>
    </source>
</evidence>
<organism evidence="11 12">
    <name type="scientific">Thermococcus profundus</name>
    <dbReference type="NCBI Taxonomy" id="49899"/>
    <lineage>
        <taxon>Archaea</taxon>
        <taxon>Methanobacteriati</taxon>
        <taxon>Methanobacteriota</taxon>
        <taxon>Thermococci</taxon>
        <taxon>Thermococcales</taxon>
        <taxon>Thermococcaceae</taxon>
        <taxon>Thermococcus</taxon>
    </lineage>
</organism>
<keyword evidence="4" id="KW-1003">Cell membrane</keyword>
<dbReference type="InterPro" id="IPR003593">
    <property type="entry name" value="AAA+_ATPase"/>
</dbReference>
<evidence type="ECO:0000256" key="9">
    <source>
        <dbReference type="ARBA" id="ARBA00025157"/>
    </source>
</evidence>
<dbReference type="GO" id="GO:0043190">
    <property type="term" value="C:ATP-binding cassette (ABC) transporter complex"/>
    <property type="evidence" value="ECO:0007669"/>
    <property type="project" value="TreeGrafter"/>
</dbReference>
<dbReference type="PANTHER" id="PTHR43553">
    <property type="entry name" value="HEAVY METAL TRANSPORTER"/>
    <property type="match status" value="1"/>
</dbReference>
<protein>
    <submittedName>
        <fullName evidence="11">ABC transporter ATP-binding protein</fullName>
    </submittedName>
</protein>
<keyword evidence="3" id="KW-0813">Transport</keyword>
<dbReference type="GO" id="GO:0016887">
    <property type="term" value="F:ATP hydrolysis activity"/>
    <property type="evidence" value="ECO:0007669"/>
    <property type="project" value="InterPro"/>
</dbReference>
<accession>A0A2Z2MER8</accession>
<dbReference type="KEGG" id="tprf:A3L09_03675"/>
<dbReference type="FunFam" id="3.40.50.300:FF:000224">
    <property type="entry name" value="Energy-coupling factor transporter ATP-binding protein EcfA"/>
    <property type="match status" value="1"/>
</dbReference>
<evidence type="ECO:0000256" key="6">
    <source>
        <dbReference type="ARBA" id="ARBA00022840"/>
    </source>
</evidence>
<evidence type="ECO:0000313" key="11">
    <source>
        <dbReference type="EMBL" id="ASJ02414.1"/>
    </source>
</evidence>
<evidence type="ECO:0000256" key="7">
    <source>
        <dbReference type="ARBA" id="ARBA00022967"/>
    </source>
</evidence>
<dbReference type="GO" id="GO:0042626">
    <property type="term" value="F:ATPase-coupled transmembrane transporter activity"/>
    <property type="evidence" value="ECO:0007669"/>
    <property type="project" value="TreeGrafter"/>
</dbReference>
<keyword evidence="7" id="KW-1278">Translocase</keyword>
<dbReference type="OrthoDB" id="35850at2157"/>
<dbReference type="InterPro" id="IPR003439">
    <property type="entry name" value="ABC_transporter-like_ATP-bd"/>
</dbReference>
<evidence type="ECO:0000256" key="3">
    <source>
        <dbReference type="ARBA" id="ARBA00022448"/>
    </source>
</evidence>
<gene>
    <name evidence="11" type="ORF">A3L09_03675</name>
</gene>
<evidence type="ECO:0000256" key="8">
    <source>
        <dbReference type="ARBA" id="ARBA00023136"/>
    </source>
</evidence>
<dbReference type="EMBL" id="CP014862">
    <property type="protein sequence ID" value="ASJ02414.1"/>
    <property type="molecule type" value="Genomic_DNA"/>
</dbReference>
<name>A0A2Z2MER8_THEPR</name>
<reference evidence="11 12" key="1">
    <citation type="submission" date="2016-03" db="EMBL/GenBank/DDBJ databases">
        <title>Complete genome sequence of Thermococcus profundus strain DT5432.</title>
        <authorList>
            <person name="Oger P.M."/>
        </authorList>
    </citation>
    <scope>NUCLEOTIDE SEQUENCE [LARGE SCALE GENOMIC DNA]</scope>
    <source>
        <strain evidence="11 12">DT 5432</strain>
    </source>
</reference>
<dbReference type="PROSITE" id="PS50893">
    <property type="entry name" value="ABC_TRANSPORTER_2"/>
    <property type="match status" value="1"/>
</dbReference>
<dbReference type="Gene3D" id="3.40.50.300">
    <property type="entry name" value="P-loop containing nucleotide triphosphate hydrolases"/>
    <property type="match status" value="1"/>
</dbReference>
<keyword evidence="6 11" id="KW-0067">ATP-binding</keyword>
<evidence type="ECO:0000256" key="4">
    <source>
        <dbReference type="ARBA" id="ARBA00022475"/>
    </source>
</evidence>
<comment type="function">
    <text evidence="9">Probably part of an ABC transporter complex. Responsible for energy coupling to the transport system.</text>
</comment>
<keyword evidence="5" id="KW-0547">Nucleotide-binding</keyword>
<keyword evidence="8" id="KW-0472">Membrane</keyword>
<dbReference type="AlphaFoldDB" id="A0A2Z2MER8"/>
<dbReference type="PROSITE" id="PS00211">
    <property type="entry name" value="ABC_TRANSPORTER_1"/>
    <property type="match status" value="1"/>
</dbReference>
<comment type="subcellular location">
    <subcellularLocation>
        <location evidence="1">Cell membrane</location>
    </subcellularLocation>
</comment>